<protein>
    <submittedName>
        <fullName evidence="1">Uncharacterized protein</fullName>
    </submittedName>
</protein>
<evidence type="ECO:0000313" key="2">
    <source>
        <dbReference type="Proteomes" id="UP000177506"/>
    </source>
</evidence>
<evidence type="ECO:0000313" key="1">
    <source>
        <dbReference type="EMBL" id="OGX90462.1"/>
    </source>
</evidence>
<keyword evidence="2" id="KW-1185">Reference proteome</keyword>
<organism evidence="1 2">
    <name type="scientific">Hymenobacter coccineus</name>
    <dbReference type="NCBI Taxonomy" id="1908235"/>
    <lineage>
        <taxon>Bacteria</taxon>
        <taxon>Pseudomonadati</taxon>
        <taxon>Bacteroidota</taxon>
        <taxon>Cytophagia</taxon>
        <taxon>Cytophagales</taxon>
        <taxon>Hymenobacteraceae</taxon>
        <taxon>Hymenobacter</taxon>
    </lineage>
</organism>
<comment type="caution">
    <text evidence="1">The sequence shown here is derived from an EMBL/GenBank/DDBJ whole genome shotgun (WGS) entry which is preliminary data.</text>
</comment>
<accession>A0A1G1THU5</accession>
<gene>
    <name evidence="1" type="ORF">BEN49_06680</name>
</gene>
<dbReference type="EMBL" id="MDZA01000144">
    <property type="protein sequence ID" value="OGX90462.1"/>
    <property type="molecule type" value="Genomic_DNA"/>
</dbReference>
<reference evidence="1 2" key="1">
    <citation type="submission" date="2016-08" db="EMBL/GenBank/DDBJ databases">
        <title>Hymenobacter coccineus sp. nov., Hymenobacter lapidarius sp. nov. and Hymenobacter glacialis sp. nov., isolated from Antarctic soil.</title>
        <authorList>
            <person name="Sedlacek I."/>
            <person name="Kralova S."/>
            <person name="Kyrova K."/>
            <person name="Maslanova I."/>
            <person name="Stankova E."/>
            <person name="Vrbovska V."/>
            <person name="Nemec M."/>
            <person name="Bartak M."/>
            <person name="Svec P."/>
            <person name="Busse H.-J."/>
            <person name="Pantucek R."/>
        </authorList>
    </citation>
    <scope>NUCLEOTIDE SEQUENCE [LARGE SCALE GENOMIC DNA]</scope>
    <source>
        <strain evidence="1 2">CCM 8649</strain>
    </source>
</reference>
<sequence>MGAGQAAQAQGSNMIHLISLGTRLGVRALAKDKQPVPVQPIDQATADKNAAANTAATIAAQPKELVLHRTPADQLPKKGADQITALEAQLEQCHAAMLATPGGIICTPEQRTAIQSAAVSVARARSNWDLQPYQQELAYYQAEDARRQQAAAAPAN</sequence>
<dbReference type="AlphaFoldDB" id="A0A1G1THU5"/>
<dbReference type="Proteomes" id="UP000177506">
    <property type="component" value="Unassembled WGS sequence"/>
</dbReference>
<name>A0A1G1THU5_9BACT</name>
<proteinExistence type="predicted"/>